<keyword evidence="3" id="KW-1185">Reference proteome</keyword>
<sequence>MIHKGETKEEEWSQASKDRVKGMFGDMGVATRDDVEQLETKIQRLEDMLKQRDSDDDANQS</sequence>
<protein>
    <submittedName>
        <fullName evidence="2">Uncharacterized protein</fullName>
    </submittedName>
</protein>
<dbReference type="EMBL" id="CP035485">
    <property type="protein sequence ID" value="QDI89994.1"/>
    <property type="molecule type" value="Genomic_DNA"/>
</dbReference>
<evidence type="ECO:0000313" key="3">
    <source>
        <dbReference type="Proteomes" id="UP000319756"/>
    </source>
</evidence>
<evidence type="ECO:0000313" key="2">
    <source>
        <dbReference type="EMBL" id="QDI89994.1"/>
    </source>
</evidence>
<feature type="coiled-coil region" evidence="1">
    <location>
        <begin position="28"/>
        <end position="55"/>
    </location>
</feature>
<accession>A0A514LDT8</accession>
<dbReference type="OrthoDB" id="191894at2"/>
<organism evidence="2 3">
    <name type="scientific">Salicibibacter halophilus</name>
    <dbReference type="NCBI Taxonomy" id="2502791"/>
    <lineage>
        <taxon>Bacteria</taxon>
        <taxon>Bacillati</taxon>
        <taxon>Bacillota</taxon>
        <taxon>Bacilli</taxon>
        <taxon>Bacillales</taxon>
        <taxon>Bacillaceae</taxon>
        <taxon>Salicibibacter</taxon>
    </lineage>
</organism>
<keyword evidence="1" id="KW-0175">Coiled coil</keyword>
<proteinExistence type="predicted"/>
<gene>
    <name evidence="2" type="ORF">EPH95_01410</name>
</gene>
<reference evidence="3" key="1">
    <citation type="submission" date="2019-01" db="EMBL/GenBank/DDBJ databases">
        <title>Genomic analysis of Salicibibacter sp. NKC3-5.</title>
        <authorList>
            <person name="Oh Y.J."/>
        </authorList>
    </citation>
    <scope>NUCLEOTIDE SEQUENCE [LARGE SCALE GENOMIC DNA]</scope>
    <source>
        <strain evidence="3">NKC3-5</strain>
    </source>
</reference>
<dbReference type="Proteomes" id="UP000319756">
    <property type="component" value="Chromosome"/>
</dbReference>
<dbReference type="RefSeq" id="WP_142086695.1">
    <property type="nucleotide sequence ID" value="NZ_CP035485.1"/>
</dbReference>
<evidence type="ECO:0000256" key="1">
    <source>
        <dbReference type="SAM" id="Coils"/>
    </source>
</evidence>
<dbReference type="KEGG" id="sale:EPH95_01410"/>
<dbReference type="AlphaFoldDB" id="A0A514LDT8"/>
<name>A0A514LDT8_9BACI</name>